<protein>
    <submittedName>
        <fullName evidence="2 4">Uncharacterized protein</fullName>
    </submittedName>
</protein>
<sequence length="216" mass="24921">MLENEYSIVKQKSSKTIYSKEKSLKTIRHDTQKQDDSFLSREMHLKNISITKFENDKDSTKNICNFKKDNGNNNSVLKSKCGMPSILDISSLNKNESIQQKSLNCFKNQSIRRKFIINIVGLVIIMLLIVSVTVSITCIPSIRKWLSSPENKLHIYGIFYITFALWVIVYLVTVCYLQMILNDERNKIGPNDTVFAVIILFTDIVHIFMNLIIGIY</sequence>
<dbReference type="EMBL" id="LN609529">
    <property type="protein sequence ID" value="CEF66629.1"/>
    <property type="molecule type" value="Genomic_DNA"/>
</dbReference>
<proteinExistence type="predicted"/>
<evidence type="ECO:0000256" key="1">
    <source>
        <dbReference type="SAM" id="Phobius"/>
    </source>
</evidence>
<dbReference type="CTD" id="36378994"/>
<dbReference type="AlphaFoldDB" id="A0A090MY62"/>
<keyword evidence="3" id="KW-1185">Reference proteome</keyword>
<reference evidence="4" key="2">
    <citation type="submission" date="2020-12" db="UniProtKB">
        <authorList>
            <consortium name="WormBaseParasite"/>
        </authorList>
    </citation>
    <scope>IDENTIFICATION</scope>
</reference>
<evidence type="ECO:0000313" key="2">
    <source>
        <dbReference type="EMBL" id="CEF66629.1"/>
    </source>
</evidence>
<dbReference type="WormBase" id="SRAE_2000129700">
    <property type="protein sequence ID" value="SRP07640"/>
    <property type="gene ID" value="WBGene00261500"/>
</dbReference>
<organism evidence="2">
    <name type="scientific">Strongyloides ratti</name>
    <name type="common">Parasitic roundworm</name>
    <dbReference type="NCBI Taxonomy" id="34506"/>
    <lineage>
        <taxon>Eukaryota</taxon>
        <taxon>Metazoa</taxon>
        <taxon>Ecdysozoa</taxon>
        <taxon>Nematoda</taxon>
        <taxon>Chromadorea</taxon>
        <taxon>Rhabditida</taxon>
        <taxon>Tylenchina</taxon>
        <taxon>Panagrolaimomorpha</taxon>
        <taxon>Strongyloidoidea</taxon>
        <taxon>Strongyloididae</taxon>
        <taxon>Strongyloides</taxon>
    </lineage>
</organism>
<dbReference type="OrthoDB" id="7933078at2759"/>
<gene>
    <name evidence="2 4 5" type="ORF">SRAE_2000129700</name>
</gene>
<evidence type="ECO:0000313" key="4">
    <source>
        <dbReference type="WBParaSite" id="SRAE_2000129700.1"/>
    </source>
</evidence>
<keyword evidence="1" id="KW-0812">Transmembrane</keyword>
<dbReference type="WBParaSite" id="SRAE_2000129700.1">
    <property type="protein sequence ID" value="SRAE_2000129700.1"/>
    <property type="gene ID" value="WBGene00261500"/>
</dbReference>
<feature type="transmembrane region" description="Helical" evidence="1">
    <location>
        <begin position="154"/>
        <end position="181"/>
    </location>
</feature>
<dbReference type="GeneID" id="36378994"/>
<evidence type="ECO:0000313" key="3">
    <source>
        <dbReference type="Proteomes" id="UP000035682"/>
    </source>
</evidence>
<reference evidence="2 3" key="1">
    <citation type="submission" date="2014-09" db="EMBL/GenBank/DDBJ databases">
        <authorList>
            <person name="Martin A.A."/>
        </authorList>
    </citation>
    <scope>NUCLEOTIDE SEQUENCE</scope>
    <source>
        <strain evidence="3">ED321</strain>
        <strain evidence="2">ED321 Heterogonic</strain>
    </source>
</reference>
<keyword evidence="1" id="KW-0472">Membrane</keyword>
<feature type="transmembrane region" description="Helical" evidence="1">
    <location>
        <begin position="115"/>
        <end position="142"/>
    </location>
</feature>
<dbReference type="Proteomes" id="UP000035682">
    <property type="component" value="Unplaced"/>
</dbReference>
<dbReference type="RefSeq" id="XP_024505829.1">
    <property type="nucleotide sequence ID" value="XM_024652232.1"/>
</dbReference>
<name>A0A090MY62_STRRB</name>
<evidence type="ECO:0000313" key="5">
    <source>
        <dbReference type="WormBase" id="SRAE_2000129700"/>
    </source>
</evidence>
<keyword evidence="1" id="KW-1133">Transmembrane helix</keyword>
<feature type="transmembrane region" description="Helical" evidence="1">
    <location>
        <begin position="193"/>
        <end position="215"/>
    </location>
</feature>
<accession>A0A090MY62</accession>